<gene>
    <name evidence="2" type="ORF">GMD52_09035</name>
</gene>
<sequence>MPRKKSSQEPQYDELPELQSTSEKKKDKNTEQVSSTEAETAAEAEQTSSGLSNNEALENAFTEQFSISEDAETDVTALADASEVVPQERSESFDDSDKDRLEKSAYRDTEVPVGLLASDTDTPTVNFTEEEQWAVSAPGDLAESLDPPPADFMLLNEELAADRQDCLFSEQTATADAGVEQVSEFGHLRDAPIDAEKMDPDSRRPNAREEFFALNVKKLDRRLSAKQQEEWENIYASFRAHSALHGIISGKETISLKVFNAETGANEIKEILCLTVVQYRVKVLIPETELWADGQAHPRHIVSHMIGAQINYVITNVDRAGNCAVASRRRALELRRNRFKYARRGNQPGDHVMVNVLIVGPKLMRVECWGHDMLLTPRSLTYASVADLREEYHSGQQLEAVIKEYDPENDDLRLSVKEVNPNPFDDADIRHPVGSECRAIIGGRYRGGVFCRLPDDVTCMCLYSNIFTEYDCSPGDAVLVRITNYDYANKHVYGRIVLRL</sequence>
<protein>
    <recommendedName>
        <fullName evidence="4">S1 motif domain-containing protein</fullName>
    </recommendedName>
</protein>
<name>A0A6I3Q544_9FIRM</name>
<feature type="compositionally biased region" description="Polar residues" evidence="1">
    <location>
        <begin position="50"/>
        <end position="67"/>
    </location>
</feature>
<dbReference type="SUPFAM" id="SSF50249">
    <property type="entry name" value="Nucleic acid-binding proteins"/>
    <property type="match status" value="1"/>
</dbReference>
<evidence type="ECO:0000313" key="2">
    <source>
        <dbReference type="EMBL" id="MTS51682.1"/>
    </source>
</evidence>
<feature type="compositionally biased region" description="Basic and acidic residues" evidence="1">
    <location>
        <begin position="86"/>
        <end position="106"/>
    </location>
</feature>
<comment type="caution">
    <text evidence="2">The sequence shown here is derived from an EMBL/GenBank/DDBJ whole genome shotgun (WGS) entry which is preliminary data.</text>
</comment>
<dbReference type="RefSeq" id="WP_155201255.1">
    <property type="nucleotide sequence ID" value="NZ_WMZL01000008.1"/>
</dbReference>
<dbReference type="InterPro" id="IPR012340">
    <property type="entry name" value="NA-bd_OB-fold"/>
</dbReference>
<dbReference type="EMBL" id="WMZR01000010">
    <property type="protein sequence ID" value="MTS51682.1"/>
    <property type="molecule type" value="Genomic_DNA"/>
</dbReference>
<feature type="region of interest" description="Disordered" evidence="1">
    <location>
        <begin position="1"/>
        <end position="106"/>
    </location>
</feature>
<evidence type="ECO:0008006" key="4">
    <source>
        <dbReference type="Google" id="ProtNLM"/>
    </source>
</evidence>
<proteinExistence type="predicted"/>
<reference evidence="2 3" key="1">
    <citation type="journal article" date="2019" name="Nat. Med.">
        <title>A library of human gut bacterial isolates paired with longitudinal multiomics data enables mechanistic microbiome research.</title>
        <authorList>
            <person name="Poyet M."/>
            <person name="Groussin M."/>
            <person name="Gibbons S.M."/>
            <person name="Avila-Pacheco J."/>
            <person name="Jiang X."/>
            <person name="Kearney S.M."/>
            <person name="Perrotta A.R."/>
            <person name="Berdy B."/>
            <person name="Zhao S."/>
            <person name="Lieberman T.D."/>
            <person name="Swanson P.K."/>
            <person name="Smith M."/>
            <person name="Roesemann S."/>
            <person name="Alexander J.E."/>
            <person name="Rich S.A."/>
            <person name="Livny J."/>
            <person name="Vlamakis H."/>
            <person name="Clish C."/>
            <person name="Bullock K."/>
            <person name="Deik A."/>
            <person name="Scott J."/>
            <person name="Pierce K.A."/>
            <person name="Xavier R.J."/>
            <person name="Alm E.J."/>
        </authorList>
    </citation>
    <scope>NUCLEOTIDE SEQUENCE [LARGE SCALE GENOMIC DNA]</scope>
    <source>
        <strain evidence="2 3">BIOML-A7</strain>
    </source>
</reference>
<evidence type="ECO:0000256" key="1">
    <source>
        <dbReference type="SAM" id="MobiDB-lite"/>
    </source>
</evidence>
<dbReference type="Proteomes" id="UP000449193">
    <property type="component" value="Unassembled WGS sequence"/>
</dbReference>
<organism evidence="2 3">
    <name type="scientific">Ruthenibacterium lactatiformans</name>
    <dbReference type="NCBI Taxonomy" id="1550024"/>
    <lineage>
        <taxon>Bacteria</taxon>
        <taxon>Bacillati</taxon>
        <taxon>Bacillota</taxon>
        <taxon>Clostridia</taxon>
        <taxon>Eubacteriales</taxon>
        <taxon>Oscillospiraceae</taxon>
        <taxon>Ruthenibacterium</taxon>
    </lineage>
</organism>
<dbReference type="AlphaFoldDB" id="A0A6I3Q544"/>
<evidence type="ECO:0000313" key="3">
    <source>
        <dbReference type="Proteomes" id="UP000449193"/>
    </source>
</evidence>
<accession>A0A6I3Q544</accession>
<feature type="compositionally biased region" description="Low complexity" evidence="1">
    <location>
        <begin position="31"/>
        <end position="49"/>
    </location>
</feature>